<dbReference type="eggNOG" id="KOG1426">
    <property type="taxonomic scope" value="Eukaryota"/>
</dbReference>
<feature type="repeat" description="RCC1" evidence="2">
    <location>
        <begin position="146"/>
        <end position="198"/>
    </location>
</feature>
<dbReference type="KEGG" id="atr:18447392"/>
<dbReference type="AlphaFoldDB" id="U5DA08"/>
<reference evidence="5" key="1">
    <citation type="journal article" date="2013" name="Science">
        <title>The Amborella genome and the evolution of flowering plants.</title>
        <authorList>
            <consortium name="Amborella Genome Project"/>
        </authorList>
    </citation>
    <scope>NUCLEOTIDE SEQUENCE [LARGE SCALE GENOMIC DNA]</scope>
</reference>
<evidence type="ECO:0000259" key="3">
    <source>
        <dbReference type="Pfam" id="PF25390"/>
    </source>
</evidence>
<dbReference type="PANTHER" id="PTHR22870:SF365">
    <property type="entry name" value="REGULATOR OF CHROMOSOME CONDENSATION (CELL CYCLE REGULATORY PROTEIN)-RELATED"/>
    <property type="match status" value="1"/>
</dbReference>
<feature type="repeat" description="RCC1" evidence="2">
    <location>
        <begin position="91"/>
        <end position="145"/>
    </location>
</feature>
<dbReference type="OMA" id="SWNEPKR"/>
<dbReference type="Proteomes" id="UP000017836">
    <property type="component" value="Unassembled WGS sequence"/>
</dbReference>
<keyword evidence="1" id="KW-0677">Repeat</keyword>
<dbReference type="Gene3D" id="2.130.10.30">
    <property type="entry name" value="Regulator of chromosome condensation 1/beta-lactamase-inhibitor protein II"/>
    <property type="match status" value="2"/>
</dbReference>
<keyword evidence="5" id="KW-1185">Reference proteome</keyword>
<evidence type="ECO:0000256" key="1">
    <source>
        <dbReference type="ARBA" id="ARBA00022737"/>
    </source>
</evidence>
<gene>
    <name evidence="4" type="ORF">AMTR_s00061p00051290</name>
</gene>
<feature type="repeat" description="RCC1" evidence="2">
    <location>
        <begin position="37"/>
        <end position="90"/>
    </location>
</feature>
<dbReference type="PANTHER" id="PTHR22870">
    <property type="entry name" value="REGULATOR OF CHROMOSOME CONDENSATION"/>
    <property type="match status" value="1"/>
</dbReference>
<name>U5DA08_AMBTC</name>
<dbReference type="STRING" id="13333.U5DA08"/>
<dbReference type="Gramene" id="ERN19020">
    <property type="protein sequence ID" value="ERN19020"/>
    <property type="gene ID" value="AMTR_s00061p00051290"/>
</dbReference>
<evidence type="ECO:0000313" key="5">
    <source>
        <dbReference type="Proteomes" id="UP000017836"/>
    </source>
</evidence>
<dbReference type="PROSITE" id="PS00626">
    <property type="entry name" value="RCC1_2"/>
    <property type="match status" value="1"/>
</dbReference>
<dbReference type="HOGENOM" id="CLU_035459_0_0_1"/>
<feature type="domain" description="RCC1-like" evidence="3">
    <location>
        <begin position="38"/>
        <end position="444"/>
    </location>
</feature>
<protein>
    <recommendedName>
        <fullName evidence="3">RCC1-like domain-containing protein</fullName>
    </recommendedName>
</protein>
<sequence length="450" mass="48068">MTLLSLRKTIVNGGFHCAGSAIKRRLFCSKTSLFSETRVLSFGDGSHGALGLPFGYGVDGYEPTPVAGLPEREVCYVGCGHYHSLALTCDGEVWSWGRNDEGQLGRGLSAPRDSWNQPKKVEGLDHVKARAAFASGVVSTVIGDDGSLWVWGKSKRGQLGLGRGVTEASRPTQIEALSRVEIVKVALGWGHTFALAKDGRVFGWGYSANGRLGQVGNMEPSSLPSFTSPVVRNVTEDTSSLLQVAEKLVSDDMEKEKDMPIIWEPSLLPDLIGVDVADIACGFDHSLILSRNGSLLSCGNNTYGQLSRTSGESSLGPVDIKEHQIIGISAGLGHSLALCRQSLESGYEIFSWGWNQNYQLGRSGVNDLPLKVVGLEGEDIVSVCGGRVHSLALSSMKEVWAWGCGKNGRLGLGSSRDVAEPSLVECLQDMEVIQISSGLDHSLILVAGHS</sequence>
<evidence type="ECO:0000313" key="4">
    <source>
        <dbReference type="EMBL" id="ERN19020.1"/>
    </source>
</evidence>
<dbReference type="EMBL" id="KI392075">
    <property type="protein sequence ID" value="ERN19020.1"/>
    <property type="molecule type" value="Genomic_DNA"/>
</dbReference>
<dbReference type="OrthoDB" id="8068875at2759"/>
<dbReference type="Pfam" id="PF25390">
    <property type="entry name" value="WD40_RLD"/>
    <property type="match status" value="1"/>
</dbReference>
<feature type="repeat" description="RCC1" evidence="2">
    <location>
        <begin position="347"/>
        <end position="396"/>
    </location>
</feature>
<evidence type="ECO:0000256" key="2">
    <source>
        <dbReference type="PROSITE-ProRule" id="PRU00235"/>
    </source>
</evidence>
<dbReference type="SUPFAM" id="SSF50985">
    <property type="entry name" value="RCC1/BLIP-II"/>
    <property type="match status" value="1"/>
</dbReference>
<dbReference type="PRINTS" id="PR00633">
    <property type="entry name" value="RCCNDNSATION"/>
</dbReference>
<organism evidence="4 5">
    <name type="scientific">Amborella trichopoda</name>
    <dbReference type="NCBI Taxonomy" id="13333"/>
    <lineage>
        <taxon>Eukaryota</taxon>
        <taxon>Viridiplantae</taxon>
        <taxon>Streptophyta</taxon>
        <taxon>Embryophyta</taxon>
        <taxon>Tracheophyta</taxon>
        <taxon>Spermatophyta</taxon>
        <taxon>Magnoliopsida</taxon>
        <taxon>Amborellales</taxon>
        <taxon>Amborellaceae</taxon>
        <taxon>Amborella</taxon>
    </lineage>
</organism>
<dbReference type="InterPro" id="IPR000408">
    <property type="entry name" value="Reg_chr_condens"/>
</dbReference>
<dbReference type="PROSITE" id="PS50012">
    <property type="entry name" value="RCC1_3"/>
    <property type="match status" value="7"/>
</dbReference>
<dbReference type="InterPro" id="IPR058923">
    <property type="entry name" value="RCC1-like_dom"/>
</dbReference>
<proteinExistence type="predicted"/>
<feature type="repeat" description="RCC1" evidence="2">
    <location>
        <begin position="199"/>
        <end position="292"/>
    </location>
</feature>
<dbReference type="InterPro" id="IPR051210">
    <property type="entry name" value="Ub_ligase/GEF_domain"/>
</dbReference>
<dbReference type="InterPro" id="IPR009091">
    <property type="entry name" value="RCC1/BLIP-II"/>
</dbReference>
<feature type="repeat" description="RCC1" evidence="2">
    <location>
        <begin position="397"/>
        <end position="448"/>
    </location>
</feature>
<accession>U5DA08</accession>
<feature type="repeat" description="RCC1" evidence="2">
    <location>
        <begin position="293"/>
        <end position="341"/>
    </location>
</feature>